<feature type="compositionally biased region" description="Pro residues" evidence="1">
    <location>
        <begin position="22"/>
        <end position="35"/>
    </location>
</feature>
<feature type="compositionally biased region" description="Polar residues" evidence="1">
    <location>
        <begin position="1"/>
        <end position="11"/>
    </location>
</feature>
<dbReference type="HOGENOM" id="CLU_1708651_0_0_1"/>
<feature type="region of interest" description="Disordered" evidence="1">
    <location>
        <begin position="1"/>
        <end position="125"/>
    </location>
</feature>
<reference evidence="2" key="2">
    <citation type="journal article" date="2007" name="Science">
        <title>Genome sequence of Aedes aegypti, a major arbovirus vector.</title>
        <authorList>
            <person name="Nene V."/>
            <person name="Wortman J.R."/>
            <person name="Lawson D."/>
            <person name="Haas B."/>
            <person name="Kodira C."/>
            <person name="Tu Z.J."/>
            <person name="Loftus B."/>
            <person name="Xi Z."/>
            <person name="Megy K."/>
            <person name="Grabherr M."/>
            <person name="Ren Q."/>
            <person name="Zdobnov E.M."/>
            <person name="Lobo N.F."/>
            <person name="Campbell K.S."/>
            <person name="Brown S.E."/>
            <person name="Bonaldo M.F."/>
            <person name="Zhu J."/>
            <person name="Sinkins S.P."/>
            <person name="Hogenkamp D.G."/>
            <person name="Amedeo P."/>
            <person name="Arensburger P."/>
            <person name="Atkinson P.W."/>
            <person name="Bidwell S."/>
            <person name="Biedler J."/>
            <person name="Birney E."/>
            <person name="Bruggner R.V."/>
            <person name="Costas J."/>
            <person name="Coy M.R."/>
            <person name="Crabtree J."/>
            <person name="Crawford M."/>
            <person name="Debruyn B."/>
            <person name="Decaprio D."/>
            <person name="Eiglmeier K."/>
            <person name="Eisenstadt E."/>
            <person name="El-Dorry H."/>
            <person name="Gelbart W.M."/>
            <person name="Gomes S.L."/>
            <person name="Hammond M."/>
            <person name="Hannick L.I."/>
            <person name="Hogan J.R."/>
            <person name="Holmes M.H."/>
            <person name="Jaffe D."/>
            <person name="Johnston J.S."/>
            <person name="Kennedy R.C."/>
            <person name="Koo H."/>
            <person name="Kravitz S."/>
            <person name="Kriventseva E.V."/>
            <person name="Kulp D."/>
            <person name="Labutti K."/>
            <person name="Lee E."/>
            <person name="Li S."/>
            <person name="Lovin D.D."/>
            <person name="Mao C."/>
            <person name="Mauceli E."/>
            <person name="Menck C.F."/>
            <person name="Miller J.R."/>
            <person name="Montgomery P."/>
            <person name="Mori A."/>
            <person name="Nascimento A.L."/>
            <person name="Naveira H.F."/>
            <person name="Nusbaum C."/>
            <person name="O'leary S."/>
            <person name="Orvis J."/>
            <person name="Pertea M."/>
            <person name="Quesneville H."/>
            <person name="Reidenbach K.R."/>
            <person name="Rogers Y.H."/>
            <person name="Roth C.W."/>
            <person name="Schneider J.R."/>
            <person name="Schatz M."/>
            <person name="Shumway M."/>
            <person name="Stanke M."/>
            <person name="Stinson E.O."/>
            <person name="Tubio J.M."/>
            <person name="Vanzee J.P."/>
            <person name="Verjovski-Almeida S."/>
            <person name="Werner D."/>
            <person name="White O."/>
            <person name="Wyder S."/>
            <person name="Zeng Q."/>
            <person name="Zhao Q."/>
            <person name="Zhao Y."/>
            <person name="Hill C.A."/>
            <person name="Raikhel A.S."/>
            <person name="Soares M.B."/>
            <person name="Knudson D.L."/>
            <person name="Lee N.H."/>
            <person name="Galagan J."/>
            <person name="Salzberg S.L."/>
            <person name="Paulsen I.T."/>
            <person name="Dimopoulos G."/>
            <person name="Collins F.H."/>
            <person name="Birren B."/>
            <person name="Fraser-Liggett C.M."/>
            <person name="Severson D.W."/>
        </authorList>
    </citation>
    <scope>NUCLEOTIDE SEQUENCE [LARGE SCALE GENOMIC DNA]</scope>
    <source>
        <strain evidence="2">Liverpool</strain>
    </source>
</reference>
<sequence>PSESTTHSFRSLHSYPIQTTPNPQPTHPPQSPLTPHPNLTTPVPPSNAPHRPAGTTTSAPSHRRPPAVDLRTRPDRSRSDGSGGGCARARTDAQPSLMPPTPTNPSSPPADSLRRGGGGDASDCSPMTAVAAVVGAFPVAAEHSDAVPLPRRKS</sequence>
<protein>
    <submittedName>
        <fullName evidence="2">AAEL014047-PA</fullName>
    </submittedName>
</protein>
<name>Q16HE9_AEDAE</name>
<reference evidence="2" key="1">
    <citation type="submission" date="2005-10" db="EMBL/GenBank/DDBJ databases">
        <authorList>
            <person name="Loftus B.J."/>
            <person name="Nene V.M."/>
            <person name="Hannick L.I."/>
            <person name="Bidwell S."/>
            <person name="Haas B."/>
            <person name="Amedeo P."/>
            <person name="Orvis J."/>
            <person name="Wortman J.R."/>
            <person name="White O.R."/>
            <person name="Salzberg S."/>
            <person name="Shumway M."/>
            <person name="Koo H."/>
            <person name="Zhao Y."/>
            <person name="Holmes M."/>
            <person name="Miller J."/>
            <person name="Schatz M."/>
            <person name="Pop M."/>
            <person name="Pai G."/>
            <person name="Utterback T."/>
            <person name="Rogers Y.-H."/>
            <person name="Kravitz S."/>
            <person name="Fraser C.M."/>
        </authorList>
    </citation>
    <scope>NUCLEOTIDE SEQUENCE</scope>
    <source>
        <strain evidence="2">Liverpool</strain>
    </source>
</reference>
<dbReference type="PaxDb" id="7159-AAEL014047-PA"/>
<dbReference type="Proteomes" id="UP000682892">
    <property type="component" value="Unassembled WGS sequence"/>
</dbReference>
<evidence type="ECO:0000256" key="1">
    <source>
        <dbReference type="SAM" id="MobiDB-lite"/>
    </source>
</evidence>
<feature type="compositionally biased region" description="Pro residues" evidence="1">
    <location>
        <begin position="97"/>
        <end position="108"/>
    </location>
</feature>
<dbReference type="EMBL" id="CH478179">
    <property type="protein sequence ID" value="EAT33674.1"/>
    <property type="molecule type" value="Genomic_DNA"/>
</dbReference>
<dbReference type="AlphaFoldDB" id="Q16HE9"/>
<evidence type="ECO:0000313" key="2">
    <source>
        <dbReference type="EMBL" id="EAT33674.1"/>
    </source>
</evidence>
<organism evidence="2 3">
    <name type="scientific">Aedes aegypti</name>
    <name type="common">Yellowfever mosquito</name>
    <name type="synonym">Culex aegypti</name>
    <dbReference type="NCBI Taxonomy" id="7159"/>
    <lineage>
        <taxon>Eukaryota</taxon>
        <taxon>Metazoa</taxon>
        <taxon>Ecdysozoa</taxon>
        <taxon>Arthropoda</taxon>
        <taxon>Hexapoda</taxon>
        <taxon>Insecta</taxon>
        <taxon>Pterygota</taxon>
        <taxon>Neoptera</taxon>
        <taxon>Endopterygota</taxon>
        <taxon>Diptera</taxon>
        <taxon>Nematocera</taxon>
        <taxon>Culicoidea</taxon>
        <taxon>Culicidae</taxon>
        <taxon>Culicinae</taxon>
        <taxon>Aedini</taxon>
        <taxon>Aedes</taxon>
        <taxon>Stegomyia</taxon>
    </lineage>
</organism>
<evidence type="ECO:0000313" key="3">
    <source>
        <dbReference type="Proteomes" id="UP000682892"/>
    </source>
</evidence>
<gene>
    <name evidence="2" type="ORF">AaeL_AAEL014047</name>
</gene>
<accession>Q16HE9</accession>
<reference evidence="2" key="3">
    <citation type="submission" date="2012-09" db="EMBL/GenBank/DDBJ databases">
        <authorList>
            <consortium name="VectorBase"/>
        </authorList>
    </citation>
    <scope>NUCLEOTIDE SEQUENCE</scope>
    <source>
        <strain evidence="2">Liverpool</strain>
    </source>
</reference>
<feature type="compositionally biased region" description="Basic and acidic residues" evidence="1">
    <location>
        <begin position="70"/>
        <end position="79"/>
    </location>
</feature>
<feature type="non-terminal residue" evidence="2">
    <location>
        <position position="1"/>
    </location>
</feature>
<proteinExistence type="predicted"/>